<dbReference type="PANTHER" id="PTHR39142:SF1">
    <property type="entry name" value="AEL197CP"/>
    <property type="match status" value="1"/>
</dbReference>
<dbReference type="KEGG" id="amus:LMH87_004581"/>
<dbReference type="GeneID" id="80891740"/>
<evidence type="ECO:0008006" key="5">
    <source>
        <dbReference type="Google" id="ProtNLM"/>
    </source>
</evidence>
<reference evidence="3" key="1">
    <citation type="journal article" date="2023" name="Access Microbiol">
        <title>De-novo genome assembly for Akanthomyces muscarius, a biocontrol agent of insect agricultural pests.</title>
        <authorList>
            <person name="Erdos Z."/>
            <person name="Studholme D.J."/>
            <person name="Raymond B."/>
            <person name="Sharma M."/>
        </authorList>
    </citation>
    <scope>NUCLEOTIDE SEQUENCE</scope>
    <source>
        <strain evidence="3">Ve6</strain>
    </source>
</reference>
<dbReference type="EMBL" id="JAJHUN010000011">
    <property type="protein sequence ID" value="KAJ4145744.1"/>
    <property type="molecule type" value="Genomic_DNA"/>
</dbReference>
<feature type="transmembrane region" description="Helical" evidence="1">
    <location>
        <begin position="555"/>
        <end position="579"/>
    </location>
</feature>
<protein>
    <recommendedName>
        <fullName evidence="5">Calcium channel subunit Mid1</fullName>
    </recommendedName>
</protein>
<dbReference type="InterPro" id="IPR024338">
    <property type="entry name" value="MID1/Yam8"/>
</dbReference>
<comment type="caution">
    <text evidence="3">The sequence shown here is derived from an EMBL/GenBank/DDBJ whole genome shotgun (WGS) entry which is preliminary data.</text>
</comment>
<dbReference type="AlphaFoldDB" id="A0A9W8Q440"/>
<evidence type="ECO:0000313" key="3">
    <source>
        <dbReference type="EMBL" id="KAJ4145744.1"/>
    </source>
</evidence>
<keyword evidence="1" id="KW-1133">Transmembrane helix</keyword>
<keyword evidence="1" id="KW-0472">Membrane</keyword>
<proteinExistence type="predicted"/>
<accession>A0A9W8Q440</accession>
<dbReference type="PANTHER" id="PTHR39142">
    <property type="entry name" value="MID1P"/>
    <property type="match status" value="1"/>
</dbReference>
<keyword evidence="4" id="KW-1185">Reference proteome</keyword>
<evidence type="ECO:0000256" key="2">
    <source>
        <dbReference type="SAM" id="SignalP"/>
    </source>
</evidence>
<sequence length="580" mass="62921">MSFGLLQSRPAPSLAATVCAILYILAFSPTTAAAESPTNIGSNDLDGYNLDLELGDTYEPSFAPFDSSYLGRRASVIGPLVNNMPAKSNLKPGEAACYQLKKGDVFTSSTSSGTKARDFDFDTAVAAINASSGADILGRDDNQSIPIFLSANTCLQPHRVPGDDKADIEPPQLTLLISNSSQLGCPDLSMQETPSIQKKAFDGGAVMFNMTFTDDLYISVQAPNVSSSYEGVYFFELASSTEAYYHRYVGKDGQLLWLDSDATSALLVSKNLTTDADKAHQIMEDGEVYQLYVDNELFPRLHGVRHSTCGLQTNAQIYATPNGTGNLNELVHMTMTTRGPGGFPKQQFFVTGLNDTTEYRGIIVKAPNATAGKRDGEGTVGGGGTVFASTTFNTVSGTSCRRQPRKKCEAPSTKMYSLLKNCDDCRRTYKKWLCTVVMPRCEDYTLDSPHSVVRNAGQPFPNGTRLPADALARYSAPAFNTSRNKFIDDEIAPGPYRELLPCDDLCYEVVQSCPSALKFACPLRNFREFNSSYGKRDPDNKEVTCNYPGEPRTRVSAAAGVVLNAAFLCGTVLLGMGFLY</sequence>
<evidence type="ECO:0000256" key="1">
    <source>
        <dbReference type="SAM" id="Phobius"/>
    </source>
</evidence>
<feature type="chain" id="PRO_5040860318" description="Calcium channel subunit Mid1" evidence="2">
    <location>
        <begin position="34"/>
        <end position="580"/>
    </location>
</feature>
<evidence type="ECO:0000313" key="4">
    <source>
        <dbReference type="Proteomes" id="UP001144673"/>
    </source>
</evidence>
<gene>
    <name evidence="3" type="ORF">LMH87_004581</name>
</gene>
<dbReference type="Pfam" id="PF12929">
    <property type="entry name" value="Mid1"/>
    <property type="match status" value="2"/>
</dbReference>
<dbReference type="Proteomes" id="UP001144673">
    <property type="component" value="Chromosome 2"/>
</dbReference>
<name>A0A9W8Q440_AKAMU</name>
<keyword evidence="2" id="KW-0732">Signal</keyword>
<feature type="signal peptide" evidence="2">
    <location>
        <begin position="1"/>
        <end position="33"/>
    </location>
</feature>
<dbReference type="RefSeq" id="XP_056049414.1">
    <property type="nucleotide sequence ID" value="XM_056195823.1"/>
</dbReference>
<keyword evidence="1" id="KW-0812">Transmembrane</keyword>
<dbReference type="GO" id="GO:0005262">
    <property type="term" value="F:calcium channel activity"/>
    <property type="evidence" value="ECO:0007669"/>
    <property type="project" value="InterPro"/>
</dbReference>
<dbReference type="GO" id="GO:0098703">
    <property type="term" value="P:calcium ion import across plasma membrane"/>
    <property type="evidence" value="ECO:0007669"/>
    <property type="project" value="InterPro"/>
</dbReference>
<organism evidence="3 4">
    <name type="scientific">Akanthomyces muscarius</name>
    <name type="common">Entomopathogenic fungus</name>
    <name type="synonym">Lecanicillium muscarium</name>
    <dbReference type="NCBI Taxonomy" id="2231603"/>
    <lineage>
        <taxon>Eukaryota</taxon>
        <taxon>Fungi</taxon>
        <taxon>Dikarya</taxon>
        <taxon>Ascomycota</taxon>
        <taxon>Pezizomycotina</taxon>
        <taxon>Sordariomycetes</taxon>
        <taxon>Hypocreomycetidae</taxon>
        <taxon>Hypocreales</taxon>
        <taxon>Cordycipitaceae</taxon>
        <taxon>Akanthomyces</taxon>
    </lineage>
</organism>